<dbReference type="OrthoDB" id="6141954at2759"/>
<dbReference type="InterPro" id="IPR027417">
    <property type="entry name" value="P-loop_NTPase"/>
</dbReference>
<keyword evidence="4" id="KW-1185">Reference proteome</keyword>
<dbReference type="EMBL" id="UYJE01002553">
    <property type="protein sequence ID" value="VDI11836.1"/>
    <property type="molecule type" value="Genomic_DNA"/>
</dbReference>
<dbReference type="InterPro" id="IPR052986">
    <property type="entry name" value="VLIG_GTPase"/>
</dbReference>
<name>A0A8B6CZC4_MYTGA</name>
<evidence type="ECO:0000259" key="2">
    <source>
        <dbReference type="PROSITE" id="PS51717"/>
    </source>
</evidence>
<sequence>MLSRMWVFLTFKLRQRYQPGEYIVHTAYTSNKQDELSIKTFQVVTNVKRVQEERNCKQVFVQERHSEKVTNVRCLEEVTVQSRLSSGHHVKEREEARQKKYSNEDYKIPTEQKKDFRDSTLDVKNMNDRQLPSYGHDQGCIQKYHSTAQLNTPVKETVTEENTKTAPKKLDDKSPDMKSFINFLGLDEYYPDKMQVRDVMKIELSHKTMTFKEIALMFIRNIIMINLNGRDRCVQEQLIHKNKPETSKPPTNSNYLENILRRKSRASNCEINPLDLTIAVFKCASPMLKYTLASKFFTCQLAMPVIFPKNCDEDISISLIPLHSMVIECTSNGNSINEVSLNCPCHVVSFIRFGLLSVSKSKLVNEILNDQYHNTFFDRDCPLGSSNRCVSDGLIEAAWYLPSKKSNFLSSVTTFLNLRGDANRFQEQLRMLSNISSILVILIDMNNIDSKLTPNILKSLLDNVDGIIIAIDAYKNTENDLFEKFEALLNRTKQYQERVQLCVLKMNEETRSSADIKKEMRDNIRMQIDTKPLSSISSRLKACNLKTNIDIARYREVQKIVTDLWKLFPRSCENIKQQVIPVQGEHWVAWTKKLKKFQNSSIYKSQTEAGTIKKHMSDERAKQVELCQKIGPFMESFIYYLNEFCITENECHVFVMLVKNLLDDRSRKVLPKFQSKYLSDWRSLKLAKEQKKEQATIVGLLKDVAQSEKDLYEASFGFEHLCRELGQIFEALSECATKQTYLQQYVWALPKIAARLLLMGQPFELMDGDVANVPMIWIKAVFRELTQLLGDKKLLALSVLGIQSSGKSTLLNTMFGFQFAVSAGRCTRGVYAQLMPVEKTAFPFDYILVIDTEGLRALELADLKKSHDNELATFVVGLGDITIVNIKGENTTEVQDVMQIVVHAFLRLKLANKKSNLKQRCIFAHQNVPAQDANEKMRHGRQKFIEILDSMTKEAAAQEQIADIQTFNQVIELDIEKDIWYFSDLWRGDPPMAPANPGYSETVADALKSITQRLIVQRETY</sequence>
<dbReference type="PANTHER" id="PTHR14819">
    <property type="entry name" value="GTP-BINDING"/>
    <property type="match status" value="1"/>
</dbReference>
<reference evidence="3" key="1">
    <citation type="submission" date="2018-11" db="EMBL/GenBank/DDBJ databases">
        <authorList>
            <person name="Alioto T."/>
            <person name="Alioto T."/>
        </authorList>
    </citation>
    <scope>NUCLEOTIDE SEQUENCE</scope>
</reference>
<accession>A0A8B6CZC4</accession>
<evidence type="ECO:0000313" key="4">
    <source>
        <dbReference type="Proteomes" id="UP000596742"/>
    </source>
</evidence>
<gene>
    <name evidence="3" type="ORF">MGAL_10B041748</name>
</gene>
<dbReference type="Gene3D" id="3.40.50.300">
    <property type="entry name" value="P-loop containing nucleotide triphosphate hydrolases"/>
    <property type="match status" value="1"/>
</dbReference>
<dbReference type="GO" id="GO:0005525">
    <property type="term" value="F:GTP binding"/>
    <property type="evidence" value="ECO:0007669"/>
    <property type="project" value="InterPro"/>
</dbReference>
<dbReference type="Proteomes" id="UP000596742">
    <property type="component" value="Unassembled WGS sequence"/>
</dbReference>
<dbReference type="InterPro" id="IPR057365">
    <property type="entry name" value="URGCP"/>
</dbReference>
<dbReference type="InterPro" id="IPR030383">
    <property type="entry name" value="G_VLIG_dom"/>
</dbReference>
<evidence type="ECO:0000313" key="3">
    <source>
        <dbReference type="EMBL" id="VDI11836.1"/>
    </source>
</evidence>
<dbReference type="PANTHER" id="PTHR14819:SF5">
    <property type="entry name" value="INTERFERON-INDUCED VERY LARGE GTPASE 1"/>
    <property type="match status" value="1"/>
</dbReference>
<dbReference type="Pfam" id="PF25683">
    <property type="entry name" value="URGCP_GTPase"/>
    <property type="match status" value="1"/>
</dbReference>
<dbReference type="Pfam" id="PF25496">
    <property type="entry name" value="URGCP"/>
    <property type="match status" value="1"/>
</dbReference>
<comment type="caution">
    <text evidence="3">The sequence shown here is derived from an EMBL/GenBank/DDBJ whole genome shotgun (WGS) entry which is preliminary data.</text>
</comment>
<feature type="domain" description="VLIG-type G" evidence="2">
    <location>
        <begin position="791"/>
        <end position="1021"/>
    </location>
</feature>
<organism evidence="3 4">
    <name type="scientific">Mytilus galloprovincialis</name>
    <name type="common">Mediterranean mussel</name>
    <dbReference type="NCBI Taxonomy" id="29158"/>
    <lineage>
        <taxon>Eukaryota</taxon>
        <taxon>Metazoa</taxon>
        <taxon>Spiralia</taxon>
        <taxon>Lophotrochozoa</taxon>
        <taxon>Mollusca</taxon>
        <taxon>Bivalvia</taxon>
        <taxon>Autobranchia</taxon>
        <taxon>Pteriomorphia</taxon>
        <taxon>Mytilida</taxon>
        <taxon>Mytiloidea</taxon>
        <taxon>Mytilidae</taxon>
        <taxon>Mytilinae</taxon>
        <taxon>Mytilus</taxon>
    </lineage>
</organism>
<dbReference type="PROSITE" id="PS51717">
    <property type="entry name" value="G_VLIG"/>
    <property type="match status" value="1"/>
</dbReference>
<evidence type="ECO:0000256" key="1">
    <source>
        <dbReference type="ARBA" id="ARBA00006828"/>
    </source>
</evidence>
<comment type="similarity">
    <text evidence="1">Belongs to the TRAFAC class dynamin-like GTPase superfamily. Very large inducible GTPase (VLIG) family.</text>
</comment>
<dbReference type="SUPFAM" id="SSF52540">
    <property type="entry name" value="P-loop containing nucleoside triphosphate hydrolases"/>
    <property type="match status" value="1"/>
</dbReference>
<dbReference type="AlphaFoldDB" id="A0A8B6CZC4"/>
<protein>
    <recommendedName>
        <fullName evidence="2">VLIG-type G domain-containing protein</fullName>
    </recommendedName>
</protein>
<proteinExistence type="inferred from homology"/>